<comment type="caution">
    <text evidence="1">The sequence shown here is derived from an EMBL/GenBank/DDBJ whole genome shotgun (WGS) entry which is preliminary data.</text>
</comment>
<dbReference type="InterPro" id="IPR007555">
    <property type="entry name" value="DUF499"/>
</dbReference>
<evidence type="ECO:0000313" key="2">
    <source>
        <dbReference type="Proteomes" id="UP000192997"/>
    </source>
</evidence>
<dbReference type="EMBL" id="NBYN01000049">
    <property type="protein sequence ID" value="OSO90289.1"/>
    <property type="molecule type" value="Genomic_DNA"/>
</dbReference>
<proteinExistence type="predicted"/>
<protein>
    <submittedName>
        <fullName evidence="1">AAA family ATPase</fullName>
    </submittedName>
</protein>
<name>A0A1X4G6C8_9CYAN</name>
<evidence type="ECO:0000313" key="1">
    <source>
        <dbReference type="EMBL" id="OSO90289.1"/>
    </source>
</evidence>
<accession>A0A1X4G6C8</accession>
<reference evidence="2" key="1">
    <citation type="submission" date="2017-04" db="EMBL/GenBank/DDBJ databases">
        <authorList>
            <person name="Abreu V.A."/>
            <person name="Popin R.V."/>
            <person name="Rigonato J."/>
            <person name="Andreote A.P."/>
            <person name="Schaker P.C."/>
            <person name="Hoff-Risseti C."/>
            <person name="Alvarenga D.O."/>
            <person name="Varani A.M."/>
            <person name="Fiore M.F."/>
        </authorList>
    </citation>
    <scope>NUCLEOTIDE SEQUENCE [LARGE SCALE GENOMIC DNA]</scope>
    <source>
        <strain evidence="2">CENA303</strain>
    </source>
</reference>
<gene>
    <name evidence="1" type="ORF">B7O87_09645</name>
</gene>
<sequence length="1075" mass="121809">MAGELSLDLFAAKLESVVKGTAPQVYNDPKTFFENTFATDGLKNLITQVFGRLSGTTVGSPVIRLETSFGGGKTHDEIALWHIAKNGRKIPGIERFTHNIEIIPSCAVQAAAIACQDLEPIDGIFHPDTGITTYTLWGEIAYQLGKVEAYSLLKGSDQQKVSPGTDVLRRIIQDAPTVIILDEIAMYLRRAKAITVNDSNLAEQVVAFLFALMDLAASTNNIVLVYTLASASDSFGEETREISEALSISARQEIIIKPSSDVEIYNIVKQRMFSNIYSSAARDAAEEYMQVYRNSRLDLPSGCKDTSYAKSIEQSYPFHPELFNLLTKKIASIPNFQRTRGALRLLAIVIRYLWQKLEDLAQNTSTTSENASFWIPMIHPHHIPLGLEEEITGDLTSRLDRQLMRIPIQADIYNSDGREAHSQIQDREWKAADKPPFTTWVARTIFLNSLNQGTASGIRVPELNLSLLTPGMDISFVETVLERLTAVAWYLDYDQITSTAKFKEEPSLNKVIAQEKEQITNIETKERLRKERDTIFADHSFTLISAPVNPSDVHDVADSIALCVIDFDEQTISDTTHSVPTIVERIFENTGESGKFRIYKNRLLFLVANKQELERSLDNMREYIAIENIIKSPDKIQDLSESQQKKLKEREGKYKLNVRVSITNTYRHLFYPERDDIKAPKGLMHYPLPANDASDQKKKQQEMLLNKLRDCGKIRKENSEPYAPGYIIQKVWPGGIDHWTTKDMKEAFFKDIRLKMFLDGEIISLRDTIRKGILDGLWDMKIEDKVFIKSENLKIPDSIEFSDRVELYRPGILQPPKPRDIEINAQVMSSKDMKKPVRLGWKATGALNIKIYEKGEIIPRDFRPRDEYTTEISENTTFKIVVDYGDGEILEKETTAFPGASDNQSVNYDIVKNTKREFSREESAPIFAVKPPTFECAGTVNSSFVKLSDFIKDHKPSGINEIEISVTEPIDYRKLFTVIPLVSKFPLYINHIATISLQEQFVRLEYQGPEKGFKAFQGALNNLLHNPQVKADLLLKLEFKFSSPIIVEGVEIGDIKKALERNPVDNLNLVAKFSY</sequence>
<dbReference type="AlphaFoldDB" id="A0A1X4G6C8"/>
<dbReference type="Proteomes" id="UP000192997">
    <property type="component" value="Unassembled WGS sequence"/>
</dbReference>
<dbReference type="Pfam" id="PF04465">
    <property type="entry name" value="DUF499"/>
    <property type="match status" value="1"/>
</dbReference>
<organism evidence="1 2">
    <name type="scientific">Cylindrospermopsis raciborskii CENA303</name>
    <dbReference type="NCBI Taxonomy" id="1170769"/>
    <lineage>
        <taxon>Bacteria</taxon>
        <taxon>Bacillati</taxon>
        <taxon>Cyanobacteriota</taxon>
        <taxon>Cyanophyceae</taxon>
        <taxon>Nostocales</taxon>
        <taxon>Aphanizomenonaceae</taxon>
        <taxon>Cylindrospermopsis</taxon>
    </lineage>
</organism>